<dbReference type="Proteomes" id="UP001199469">
    <property type="component" value="Unassembled WGS sequence"/>
</dbReference>
<name>A0ABS8P6D4_9PSEU</name>
<feature type="compositionally biased region" description="Polar residues" evidence="1">
    <location>
        <begin position="174"/>
        <end position="190"/>
    </location>
</feature>
<feature type="region of interest" description="Disordered" evidence="1">
    <location>
        <begin position="37"/>
        <end position="77"/>
    </location>
</feature>
<gene>
    <name evidence="2" type="ORF">LQ327_10430</name>
</gene>
<evidence type="ECO:0000256" key="1">
    <source>
        <dbReference type="SAM" id="MobiDB-lite"/>
    </source>
</evidence>
<evidence type="ECO:0000313" key="3">
    <source>
        <dbReference type="Proteomes" id="UP001199469"/>
    </source>
</evidence>
<comment type="caution">
    <text evidence="2">The sequence shown here is derived from an EMBL/GenBank/DDBJ whole genome shotgun (WGS) entry which is preliminary data.</text>
</comment>
<sequence>MGAHSASGHHPVRTATATAGVAAALVTTATGVLSGGTALASESHGSSGHTHEGHGSHSDRGGFWGSDDDIADADPGSGFAQQTLCDVLDGVDLGNCSSGGGHSSHAKSSDDSGSSDSPDGVSGNDTPPSSGLLGSAFPGQSGEQPKPSSSQASPQSSAPAAQAPKPAPKPTSSVPNRSTVQPITGPSSGAGQAPPAKQVVPIANG</sequence>
<proteinExistence type="predicted"/>
<feature type="compositionally biased region" description="Low complexity" evidence="1">
    <location>
        <begin position="111"/>
        <end position="125"/>
    </location>
</feature>
<keyword evidence="3" id="KW-1185">Reference proteome</keyword>
<dbReference type="RefSeq" id="WP_230732630.1">
    <property type="nucleotide sequence ID" value="NZ_JAJNDB010000001.1"/>
</dbReference>
<protein>
    <submittedName>
        <fullName evidence="2">Uncharacterized protein</fullName>
    </submittedName>
</protein>
<organism evidence="2 3">
    <name type="scientific">Actinomycetospora endophytica</name>
    <dbReference type="NCBI Taxonomy" id="2291215"/>
    <lineage>
        <taxon>Bacteria</taxon>
        <taxon>Bacillati</taxon>
        <taxon>Actinomycetota</taxon>
        <taxon>Actinomycetes</taxon>
        <taxon>Pseudonocardiales</taxon>
        <taxon>Pseudonocardiaceae</taxon>
        <taxon>Actinomycetospora</taxon>
    </lineage>
</organism>
<accession>A0ABS8P6D4</accession>
<reference evidence="2 3" key="1">
    <citation type="submission" date="2021-11" db="EMBL/GenBank/DDBJ databases">
        <title>Draft genome sequence of Actinomycetospora sp. SF1 isolated from the rhizosphere soil.</title>
        <authorList>
            <person name="Duangmal K."/>
            <person name="Chantavorakit T."/>
        </authorList>
    </citation>
    <scope>NUCLEOTIDE SEQUENCE [LARGE SCALE GENOMIC DNA]</scope>
    <source>
        <strain evidence="2 3">TBRC 5722</strain>
    </source>
</reference>
<feature type="region of interest" description="Disordered" evidence="1">
    <location>
        <begin position="98"/>
        <end position="205"/>
    </location>
</feature>
<dbReference type="EMBL" id="JAJNDB010000001">
    <property type="protein sequence ID" value="MCD2193791.1"/>
    <property type="molecule type" value="Genomic_DNA"/>
</dbReference>
<feature type="compositionally biased region" description="Basic and acidic residues" evidence="1">
    <location>
        <begin position="49"/>
        <end position="60"/>
    </location>
</feature>
<feature type="compositionally biased region" description="Low complexity" evidence="1">
    <location>
        <begin position="144"/>
        <end position="164"/>
    </location>
</feature>
<evidence type="ECO:0000313" key="2">
    <source>
        <dbReference type="EMBL" id="MCD2193791.1"/>
    </source>
</evidence>